<dbReference type="PANTHER" id="PTHR46401">
    <property type="entry name" value="GLYCOSYLTRANSFERASE WBBK-RELATED"/>
    <property type="match status" value="1"/>
</dbReference>
<dbReference type="Pfam" id="PF00534">
    <property type="entry name" value="Glycos_transf_1"/>
    <property type="match status" value="1"/>
</dbReference>
<protein>
    <submittedName>
        <fullName evidence="3">Alpha-D-GlcNAc alpha-1,2-L-rhamnosyltransferase</fullName>
    </submittedName>
</protein>
<dbReference type="InterPro" id="IPR015393">
    <property type="entry name" value="DUF1972"/>
</dbReference>
<evidence type="ECO:0000259" key="1">
    <source>
        <dbReference type="Pfam" id="PF00534"/>
    </source>
</evidence>
<name>A0A0L1KID0_9SPHN</name>
<accession>A0A0L1KID0</accession>
<dbReference type="Proteomes" id="UP000037446">
    <property type="component" value="Unassembled WGS sequence"/>
</dbReference>
<evidence type="ECO:0000313" key="4">
    <source>
        <dbReference type="Proteomes" id="UP000037446"/>
    </source>
</evidence>
<dbReference type="Gene3D" id="3.40.50.2000">
    <property type="entry name" value="Glycogen Phosphorylase B"/>
    <property type="match status" value="2"/>
</dbReference>
<feature type="domain" description="Glycosyl transferase family 1" evidence="1">
    <location>
        <begin position="243"/>
        <end position="390"/>
    </location>
</feature>
<dbReference type="PATRIC" id="fig|1306953.7.peg.471"/>
<comment type="caution">
    <text evidence="3">The sequence shown here is derived from an EMBL/GenBank/DDBJ whole genome shotgun (WGS) entry which is preliminary data.</text>
</comment>
<evidence type="ECO:0000313" key="3">
    <source>
        <dbReference type="EMBL" id="KNH03569.1"/>
    </source>
</evidence>
<keyword evidence="3" id="KW-0808">Transferase</keyword>
<gene>
    <name evidence="3" type="ORF">J121_465</name>
</gene>
<evidence type="ECO:0000259" key="2">
    <source>
        <dbReference type="Pfam" id="PF09314"/>
    </source>
</evidence>
<proteinExistence type="predicted"/>
<dbReference type="EMBL" id="JYNE01000003">
    <property type="protein sequence ID" value="KNH03569.1"/>
    <property type="molecule type" value="Genomic_DNA"/>
</dbReference>
<organism evidence="3 4">
    <name type="scientific">Qipengyuania citrea LAMA 915</name>
    <dbReference type="NCBI Taxonomy" id="1306953"/>
    <lineage>
        <taxon>Bacteria</taxon>
        <taxon>Pseudomonadati</taxon>
        <taxon>Pseudomonadota</taxon>
        <taxon>Alphaproteobacteria</taxon>
        <taxon>Sphingomonadales</taxon>
        <taxon>Erythrobacteraceae</taxon>
        <taxon>Qipengyuania</taxon>
    </lineage>
</organism>
<reference evidence="4" key="1">
    <citation type="submission" date="2015-02" db="EMBL/GenBank/DDBJ databases">
        <authorList>
            <person name="Lima A.O."/>
            <person name="Cabral A."/>
            <person name="Porto L.M."/>
            <person name="Silva M.A."/>
        </authorList>
    </citation>
    <scope>NUCLEOTIDE SEQUENCE [LARGE SCALE GENOMIC DNA]</scope>
    <source>
        <strain evidence="4">LAMA 915</strain>
    </source>
</reference>
<dbReference type="STRING" id="1306953.J121_465"/>
<dbReference type="AlphaFoldDB" id="A0A0L1KID0"/>
<feature type="domain" description="DUF1972" evidence="2">
    <location>
        <begin position="50"/>
        <end position="223"/>
    </location>
</feature>
<dbReference type="GO" id="GO:0016757">
    <property type="term" value="F:glycosyltransferase activity"/>
    <property type="evidence" value="ECO:0007669"/>
    <property type="project" value="InterPro"/>
</dbReference>
<dbReference type="InterPro" id="IPR001296">
    <property type="entry name" value="Glyco_trans_1"/>
</dbReference>
<dbReference type="PANTHER" id="PTHR46401:SF8">
    <property type="entry name" value="BLL6006 PROTEIN"/>
    <property type="match status" value="1"/>
</dbReference>
<dbReference type="SUPFAM" id="SSF53756">
    <property type="entry name" value="UDP-Glycosyltransferase/glycogen phosphorylase"/>
    <property type="match status" value="1"/>
</dbReference>
<sequence>MGCQTWPTRGCFLTLVPSHPAAAKTCTLKLVDALAATKEILLIGIKLLEKHLIILGIRGVPAAHGGFESFAERLAPWMVERGWQVTIYCQGSATGRRYEDTWQGCRRVHVPIRAQGALGTIEFDVKSTIDAMRQNAVLLTLGYNTGFLSAYVRVRKRRNIINMDGVEWRRAKYNKIQKAYLWINERLAAASGNVLIADHPEIARHHASHVRSDKIRMIPYGGEAVCSADKDLLSRFDVEIDSFFTVIARPEPENSLFEIVRSFSRKRRNARLVVLGEYAIGNAYQAKVLSAASDEVIFPGAIYDQKLLHAFRLHSRAYIHGHQVGGTNPSLVEALGAGNAVIAHDNAFNRWVAGNAGCYFTNEDECETQIESLLHDGVAIHEMRNEARQRWSENFTWERVLTDYHYLLESAL</sequence>
<dbReference type="Pfam" id="PF09314">
    <property type="entry name" value="DUF1972"/>
    <property type="match status" value="1"/>
</dbReference>